<feature type="region of interest" description="Disordered" evidence="1">
    <location>
        <begin position="50"/>
        <end position="79"/>
    </location>
</feature>
<evidence type="ECO:0000256" key="1">
    <source>
        <dbReference type="SAM" id="MobiDB-lite"/>
    </source>
</evidence>
<sequence>MATAANPTNDAKLNGRDKADLNEHKADISKDLEALRADLKSLAQTVSDIASNKTSAASSAAQDRFDEYRKAGERQADRAKEYTSMKAMEAEEMIRENPAGAVAVSAAIGFAIGLLTRRR</sequence>
<accession>A0ABX0VVF6</accession>
<evidence type="ECO:0000313" key="2">
    <source>
        <dbReference type="EMBL" id="NIY72082.1"/>
    </source>
</evidence>
<dbReference type="RefSeq" id="WP_167637467.1">
    <property type="nucleotide sequence ID" value="NZ_JAATOP010000003.1"/>
</dbReference>
<keyword evidence="3" id="KW-1185">Reference proteome</keyword>
<evidence type="ECO:0000313" key="3">
    <source>
        <dbReference type="Proteomes" id="UP000709466"/>
    </source>
</evidence>
<reference evidence="2 3" key="1">
    <citation type="submission" date="2020-03" db="EMBL/GenBank/DDBJ databases">
        <title>Bacterial isolates of synthetic phycosphere.</title>
        <authorList>
            <person name="Fu H."/>
            <person name="Moran M.A."/>
        </authorList>
    </citation>
    <scope>NUCLEOTIDE SEQUENCE [LARGE SCALE GENOMIC DNA]</scope>
    <source>
        <strain evidence="2 3">HF1</strain>
    </source>
</reference>
<feature type="compositionally biased region" description="Basic and acidic residues" evidence="1">
    <location>
        <begin position="13"/>
        <end position="24"/>
    </location>
</feature>
<protein>
    <submittedName>
        <fullName evidence="2">DUF883 family protein</fullName>
    </submittedName>
</protein>
<gene>
    <name evidence="2" type="ORF">HCZ30_06490</name>
</gene>
<dbReference type="PANTHER" id="PTHR35893:SF3">
    <property type="entry name" value="INNER MEMBRANE PROTEIN"/>
    <property type="match status" value="1"/>
</dbReference>
<dbReference type="Proteomes" id="UP000709466">
    <property type="component" value="Unassembled WGS sequence"/>
</dbReference>
<dbReference type="EMBL" id="JAATOP010000003">
    <property type="protein sequence ID" value="NIY72082.1"/>
    <property type="molecule type" value="Genomic_DNA"/>
</dbReference>
<proteinExistence type="predicted"/>
<comment type="caution">
    <text evidence="2">The sequence shown here is derived from an EMBL/GenBank/DDBJ whole genome shotgun (WGS) entry which is preliminary data.</text>
</comment>
<dbReference type="InterPro" id="IPR010279">
    <property type="entry name" value="YqjD/ElaB"/>
</dbReference>
<dbReference type="PANTHER" id="PTHR35893">
    <property type="entry name" value="INNER MEMBRANE PROTEIN-RELATED"/>
    <property type="match status" value="1"/>
</dbReference>
<feature type="compositionally biased region" description="Basic and acidic residues" evidence="1">
    <location>
        <begin position="63"/>
        <end position="79"/>
    </location>
</feature>
<name>A0ABX0VVF6_9RHOB</name>
<organism evidence="2 3">
    <name type="scientific">Marivivens donghaensis</name>
    <dbReference type="NCBI Taxonomy" id="1699413"/>
    <lineage>
        <taxon>Bacteria</taxon>
        <taxon>Pseudomonadati</taxon>
        <taxon>Pseudomonadota</taxon>
        <taxon>Alphaproteobacteria</taxon>
        <taxon>Rhodobacterales</taxon>
        <taxon>Paracoccaceae</taxon>
        <taxon>Marivivens group</taxon>
        <taxon>Marivivens</taxon>
    </lineage>
</organism>
<feature type="region of interest" description="Disordered" evidence="1">
    <location>
        <begin position="1"/>
        <end position="24"/>
    </location>
</feature>
<feature type="compositionally biased region" description="Polar residues" evidence="1">
    <location>
        <begin position="1"/>
        <end position="11"/>
    </location>
</feature>